<evidence type="ECO:0000256" key="2">
    <source>
        <dbReference type="SAM" id="Phobius"/>
    </source>
</evidence>
<sequence length="231" mass="26143">MRQENQQRKRNKKKWIIGGLLGAICIGLAIFMFLNQNDKEPVASTPTVGSKTSDNTANKPKPKPKETVDLTITQQDIAVAKKMTKEYYELFKNKNVVTRDQVKQTLNLFTEEVKNKYPEEKDKVSYTNVTTNFAVIKQVKPGIDLNSFPKPNPMLPAPEADVDNPVSDPYFDWVGGLTESDIEVANTELNKENGTLMVYTKGNYWAQFKKTKDGIKMTSTYLIRGNIKAIE</sequence>
<evidence type="ECO:0000256" key="1">
    <source>
        <dbReference type="SAM" id="MobiDB-lite"/>
    </source>
</evidence>
<accession>A0A5M9GG90</accession>
<keyword evidence="2" id="KW-0812">Transmembrane</keyword>
<evidence type="ECO:0000313" key="4">
    <source>
        <dbReference type="Proteomes" id="UP000325411"/>
    </source>
</evidence>
<proteinExistence type="predicted"/>
<name>A0A5M9GG90_9BACI</name>
<feature type="region of interest" description="Disordered" evidence="1">
    <location>
        <begin position="42"/>
        <end position="65"/>
    </location>
</feature>
<dbReference type="RefSeq" id="WP_153623542.1">
    <property type="nucleotide sequence ID" value="NZ_CP064082.1"/>
</dbReference>
<organism evidence="3 4">
    <name type="scientific">Bacillus paranthracis</name>
    <dbReference type="NCBI Taxonomy" id="2026186"/>
    <lineage>
        <taxon>Bacteria</taxon>
        <taxon>Bacillati</taxon>
        <taxon>Bacillota</taxon>
        <taxon>Bacilli</taxon>
        <taxon>Bacillales</taxon>
        <taxon>Bacillaceae</taxon>
        <taxon>Bacillus</taxon>
        <taxon>Bacillus cereus group</taxon>
    </lineage>
</organism>
<dbReference type="Proteomes" id="UP000325411">
    <property type="component" value="Unassembled WGS sequence"/>
</dbReference>
<dbReference type="EMBL" id="VXCE01000042">
    <property type="protein sequence ID" value="KAA8473260.1"/>
    <property type="molecule type" value="Genomic_DNA"/>
</dbReference>
<protein>
    <submittedName>
        <fullName evidence="3">Uncharacterized protein</fullName>
    </submittedName>
</protein>
<evidence type="ECO:0000313" key="3">
    <source>
        <dbReference type="EMBL" id="KAA8473260.1"/>
    </source>
</evidence>
<keyword evidence="2" id="KW-0472">Membrane</keyword>
<keyword evidence="2" id="KW-1133">Transmembrane helix</keyword>
<feature type="transmembrane region" description="Helical" evidence="2">
    <location>
        <begin position="15"/>
        <end position="34"/>
    </location>
</feature>
<reference evidence="3 4" key="1">
    <citation type="submission" date="2019-09" db="EMBL/GenBank/DDBJ databases">
        <authorList>
            <person name="Geng P."/>
            <person name="Wan X."/>
            <person name="Zhou G."/>
            <person name="Yuan Z."/>
            <person name="Hu X."/>
        </authorList>
    </citation>
    <scope>NUCLEOTIDE SEQUENCE [LARGE SCALE GENOMIC DNA]</scope>
    <source>
        <strain evidence="3 4">EFR-4</strain>
    </source>
</reference>
<dbReference type="AlphaFoldDB" id="A0A5M9GG90"/>
<comment type="caution">
    <text evidence="3">The sequence shown here is derived from an EMBL/GenBank/DDBJ whole genome shotgun (WGS) entry which is preliminary data.</text>
</comment>
<gene>
    <name evidence="3" type="ORF">FYW06_27845</name>
</gene>
<feature type="compositionally biased region" description="Polar residues" evidence="1">
    <location>
        <begin position="44"/>
        <end position="58"/>
    </location>
</feature>